<dbReference type="Pfam" id="PF00561">
    <property type="entry name" value="Abhydrolase_1"/>
    <property type="match status" value="1"/>
</dbReference>
<dbReference type="OrthoDB" id="408373at2759"/>
<evidence type="ECO:0000259" key="3">
    <source>
        <dbReference type="Pfam" id="PF00561"/>
    </source>
</evidence>
<evidence type="ECO:0000313" key="5">
    <source>
        <dbReference type="Proteomes" id="UP000012174"/>
    </source>
</evidence>
<gene>
    <name evidence="4" type="ORF">UCREL1_9854</name>
</gene>
<organism evidence="4 5">
    <name type="scientific">Eutypa lata (strain UCR-EL1)</name>
    <name type="common">Grapevine dieback disease fungus</name>
    <name type="synonym">Eutypa armeniacae</name>
    <dbReference type="NCBI Taxonomy" id="1287681"/>
    <lineage>
        <taxon>Eukaryota</taxon>
        <taxon>Fungi</taxon>
        <taxon>Dikarya</taxon>
        <taxon>Ascomycota</taxon>
        <taxon>Pezizomycotina</taxon>
        <taxon>Sordariomycetes</taxon>
        <taxon>Xylariomycetidae</taxon>
        <taxon>Xylariales</taxon>
        <taxon>Diatrypaceae</taxon>
        <taxon>Eutypa</taxon>
    </lineage>
</organism>
<proteinExistence type="inferred from homology"/>
<dbReference type="PRINTS" id="PR00412">
    <property type="entry name" value="EPOXHYDRLASE"/>
</dbReference>
<dbReference type="STRING" id="1287681.M7T034"/>
<name>M7T034_EUTLA</name>
<dbReference type="PANTHER" id="PTHR43329">
    <property type="entry name" value="EPOXIDE HYDROLASE"/>
    <property type="match status" value="1"/>
</dbReference>
<dbReference type="eggNOG" id="KOG4178">
    <property type="taxonomic scope" value="Eukaryota"/>
</dbReference>
<keyword evidence="5" id="KW-1185">Reference proteome</keyword>
<dbReference type="EMBL" id="KB707259">
    <property type="protein sequence ID" value="EMR63196.1"/>
    <property type="molecule type" value="Genomic_DNA"/>
</dbReference>
<protein>
    <submittedName>
        <fullName evidence="4">Putative epoxide hydrolase protein</fullName>
    </submittedName>
</protein>
<dbReference type="InterPro" id="IPR000639">
    <property type="entry name" value="Epox_hydrolase-like"/>
</dbReference>
<accession>M7T034</accession>
<dbReference type="InterPro" id="IPR029058">
    <property type="entry name" value="AB_hydrolase_fold"/>
</dbReference>
<dbReference type="Proteomes" id="UP000012174">
    <property type="component" value="Unassembled WGS sequence"/>
</dbReference>
<dbReference type="OMA" id="GSINWYR"/>
<dbReference type="HOGENOM" id="CLU_020336_7_5_1"/>
<comment type="similarity">
    <text evidence="2">Belongs to the AB hydrolase superfamily. Epoxide hydrolase family.</text>
</comment>
<evidence type="ECO:0000256" key="1">
    <source>
        <dbReference type="ARBA" id="ARBA00022801"/>
    </source>
</evidence>
<dbReference type="Gene3D" id="3.40.50.1820">
    <property type="entry name" value="alpha/beta hydrolase"/>
    <property type="match status" value="1"/>
</dbReference>
<evidence type="ECO:0000313" key="4">
    <source>
        <dbReference type="EMBL" id="EMR63196.1"/>
    </source>
</evidence>
<reference evidence="5" key="1">
    <citation type="journal article" date="2013" name="Genome Announc.">
        <title>Draft genome sequence of the grapevine dieback fungus Eutypa lata UCR-EL1.</title>
        <authorList>
            <person name="Blanco-Ulate B."/>
            <person name="Rolshausen P.E."/>
            <person name="Cantu D."/>
        </authorList>
    </citation>
    <scope>NUCLEOTIDE SEQUENCE [LARGE SCALE GENOMIC DNA]</scope>
    <source>
        <strain evidence="5">UCR-EL1</strain>
    </source>
</reference>
<keyword evidence="1 4" id="KW-0378">Hydrolase</keyword>
<dbReference type="KEGG" id="ela:UCREL1_9854"/>
<dbReference type="GO" id="GO:0016787">
    <property type="term" value="F:hydrolase activity"/>
    <property type="evidence" value="ECO:0007669"/>
    <property type="project" value="UniProtKB-KW"/>
</dbReference>
<sequence>MSVNPLIPNDPRVENKFLSVGDYTYHYFLAKPNRSAIATVVLLHGWPDLGIGWRNQVPYLVSLGLQVVVPDMLGYGQTSAPESPDEYTLKKMASHVAAIIKANTHEQVILGGHDWGAALVWRVAMYHPDLVQAAFGFCFPYLPASPDITTLENLVQHFPNFQYQLSNAAGSVEAAVGDSLASLTAFVNGAFGGATPEGEPVFDPVQGVHADRVARIGPSPLLDQEMADYYVQEYSRHGLRGPCNWYRTVELNANDELSFARDHPDFKFQVPAMIAMAENDGYLPPSTADGMETHFAAGLKKGVIPSYHWTLSENPAESNVYIKDFITSVLGVSLEPDV</sequence>
<dbReference type="SUPFAM" id="SSF53474">
    <property type="entry name" value="alpha/beta-Hydrolases"/>
    <property type="match status" value="1"/>
</dbReference>
<dbReference type="InterPro" id="IPR000073">
    <property type="entry name" value="AB_hydrolase_1"/>
</dbReference>
<evidence type="ECO:0000256" key="2">
    <source>
        <dbReference type="ARBA" id="ARBA00038334"/>
    </source>
</evidence>
<dbReference type="AlphaFoldDB" id="M7T034"/>
<feature type="domain" description="AB hydrolase-1" evidence="3">
    <location>
        <begin position="39"/>
        <end position="315"/>
    </location>
</feature>